<protein>
    <submittedName>
        <fullName evidence="1">Uncharacterized protein</fullName>
    </submittedName>
</protein>
<proteinExistence type="predicted"/>
<gene>
    <name evidence="1" type="ORF">DEJ49_33485</name>
</gene>
<accession>A0A5P2CS66</accession>
<name>A0A5P2CS66_STRVZ</name>
<dbReference type="Proteomes" id="UP000324015">
    <property type="component" value="Chromosome"/>
</dbReference>
<organism evidence="1 2">
    <name type="scientific">Streptomyces venezuelae</name>
    <dbReference type="NCBI Taxonomy" id="54571"/>
    <lineage>
        <taxon>Bacteria</taxon>
        <taxon>Bacillati</taxon>
        <taxon>Actinomycetota</taxon>
        <taxon>Actinomycetes</taxon>
        <taxon>Kitasatosporales</taxon>
        <taxon>Streptomycetaceae</taxon>
        <taxon>Streptomyces</taxon>
    </lineage>
</organism>
<sequence length="93" mass="9466">MAALATTRYPLMWLNGESDRVALYALRDVSAGDLCDLAQEFTVLKRAVIMGTTVAAATSATVGTGADATKVTIPAGASRDAGYLLVYGAAGPA</sequence>
<reference evidence="1 2" key="1">
    <citation type="submission" date="2018-05" db="EMBL/GenBank/DDBJ databases">
        <title>Streptomyces venezuelae.</title>
        <authorList>
            <person name="Kim W."/>
            <person name="Lee N."/>
            <person name="Cho B.-K."/>
        </authorList>
    </citation>
    <scope>NUCLEOTIDE SEQUENCE [LARGE SCALE GENOMIC DNA]</scope>
    <source>
        <strain evidence="1 2">ATCC 14585</strain>
    </source>
</reference>
<evidence type="ECO:0000313" key="1">
    <source>
        <dbReference type="EMBL" id="QES45253.1"/>
    </source>
</evidence>
<evidence type="ECO:0000313" key="2">
    <source>
        <dbReference type="Proteomes" id="UP000324015"/>
    </source>
</evidence>
<dbReference type="AlphaFoldDB" id="A0A5P2CS66"/>
<dbReference type="RefSeq" id="WP_150187563.1">
    <property type="nucleotide sequence ID" value="NZ_CP029191.1"/>
</dbReference>
<dbReference type="EMBL" id="CP029191">
    <property type="protein sequence ID" value="QES45253.1"/>
    <property type="molecule type" value="Genomic_DNA"/>
</dbReference>